<dbReference type="EMBL" id="CASHTH010003574">
    <property type="protein sequence ID" value="CAI8046591.1"/>
    <property type="molecule type" value="Genomic_DNA"/>
</dbReference>
<evidence type="ECO:0000313" key="1">
    <source>
        <dbReference type="EMBL" id="CAI8046591.1"/>
    </source>
</evidence>
<evidence type="ECO:0000313" key="2">
    <source>
        <dbReference type="Proteomes" id="UP001174909"/>
    </source>
</evidence>
<organism evidence="1 2">
    <name type="scientific">Geodia barretti</name>
    <name type="common">Barrett's horny sponge</name>
    <dbReference type="NCBI Taxonomy" id="519541"/>
    <lineage>
        <taxon>Eukaryota</taxon>
        <taxon>Metazoa</taxon>
        <taxon>Porifera</taxon>
        <taxon>Demospongiae</taxon>
        <taxon>Heteroscleromorpha</taxon>
        <taxon>Tetractinellida</taxon>
        <taxon>Astrophorina</taxon>
        <taxon>Geodiidae</taxon>
        <taxon>Geodia</taxon>
    </lineage>
</organism>
<protein>
    <submittedName>
        <fullName evidence="1">Uncharacterized protein</fullName>
    </submittedName>
</protein>
<comment type="caution">
    <text evidence="1">The sequence shown here is derived from an EMBL/GenBank/DDBJ whole genome shotgun (WGS) entry which is preliminary data.</text>
</comment>
<reference evidence="1" key="1">
    <citation type="submission" date="2023-03" db="EMBL/GenBank/DDBJ databases">
        <authorList>
            <person name="Steffen K."/>
            <person name="Cardenas P."/>
        </authorList>
    </citation>
    <scope>NUCLEOTIDE SEQUENCE</scope>
</reference>
<dbReference type="AlphaFoldDB" id="A0AA35TFJ4"/>
<proteinExistence type="predicted"/>
<accession>A0AA35TFJ4</accession>
<gene>
    <name evidence="1" type="ORF">GBAR_LOCUS25777</name>
</gene>
<keyword evidence="2" id="KW-1185">Reference proteome</keyword>
<name>A0AA35TFJ4_GEOBA</name>
<dbReference type="Proteomes" id="UP001174909">
    <property type="component" value="Unassembled WGS sequence"/>
</dbReference>
<sequence>MECVDPLNPRPQLLVSTLCLRHNTQLTSLSLSLSLSLCVCVSCPKGTIADQSACGLSSRPVSSV</sequence>